<dbReference type="SUPFAM" id="SSF52540">
    <property type="entry name" value="P-loop containing nucleoside triphosphate hydrolases"/>
    <property type="match status" value="1"/>
</dbReference>
<dbReference type="Proteomes" id="UP000192223">
    <property type="component" value="Unplaced"/>
</dbReference>
<keyword evidence="3" id="KW-0227">DNA damage</keyword>
<dbReference type="GO" id="GO:0071140">
    <property type="term" value="P:resolution of mitotic recombination intermediates"/>
    <property type="evidence" value="ECO:0007669"/>
    <property type="project" value="TreeGrafter"/>
</dbReference>
<reference evidence="9" key="1">
    <citation type="submission" date="2025-08" db="UniProtKB">
        <authorList>
            <consortium name="RefSeq"/>
        </authorList>
    </citation>
    <scope>IDENTIFICATION</scope>
    <source>
        <tissue evidence="9">Entire body</tissue>
    </source>
</reference>
<keyword evidence="2" id="KW-0547">Nucleotide-binding</keyword>
<dbReference type="Pfam" id="PF08423">
    <property type="entry name" value="Rad51"/>
    <property type="match status" value="1"/>
</dbReference>
<dbReference type="InterPro" id="IPR047348">
    <property type="entry name" value="XRCC3-like_C"/>
</dbReference>
<protein>
    <submittedName>
        <fullName evidence="9">DNA repair protein XRCC3-like isoform X1</fullName>
    </submittedName>
</protein>
<dbReference type="InterPro" id="IPR003593">
    <property type="entry name" value="AAA+_ATPase"/>
</dbReference>
<dbReference type="GO" id="GO:0005524">
    <property type="term" value="F:ATP binding"/>
    <property type="evidence" value="ECO:0007669"/>
    <property type="project" value="UniProtKB-KW"/>
</dbReference>
<dbReference type="InterPro" id="IPR016467">
    <property type="entry name" value="DNA_recomb/repair_RecA-like"/>
</dbReference>
<evidence type="ECO:0000256" key="4">
    <source>
        <dbReference type="ARBA" id="ARBA00022840"/>
    </source>
</evidence>
<evidence type="ECO:0000313" key="8">
    <source>
        <dbReference type="Proteomes" id="UP000192223"/>
    </source>
</evidence>
<evidence type="ECO:0000256" key="1">
    <source>
        <dbReference type="ARBA" id="ARBA00004123"/>
    </source>
</evidence>
<keyword evidence="5" id="KW-0234">DNA repair</keyword>
<evidence type="ECO:0000259" key="7">
    <source>
        <dbReference type="PROSITE" id="PS50162"/>
    </source>
</evidence>
<accession>A0A1W4XDX5</accession>
<name>A0A1W4XDX5_AGRPL</name>
<gene>
    <name evidence="9" type="primary">LOC108740708</name>
</gene>
<dbReference type="Gene3D" id="3.40.50.300">
    <property type="entry name" value="P-loop containing nucleotide triphosphate hydrolases"/>
    <property type="match status" value="1"/>
</dbReference>
<dbReference type="GeneID" id="108740708"/>
<dbReference type="GO" id="GO:0000400">
    <property type="term" value="F:four-way junction DNA binding"/>
    <property type="evidence" value="ECO:0007669"/>
    <property type="project" value="TreeGrafter"/>
</dbReference>
<dbReference type="GO" id="GO:0005657">
    <property type="term" value="C:replication fork"/>
    <property type="evidence" value="ECO:0007669"/>
    <property type="project" value="TreeGrafter"/>
</dbReference>
<dbReference type="PANTHER" id="PTHR46487">
    <property type="entry name" value="DNA REPAIR PROTEIN XRCC3"/>
    <property type="match status" value="1"/>
</dbReference>
<dbReference type="PIRSF" id="PIRSF005856">
    <property type="entry name" value="Rad51"/>
    <property type="match status" value="1"/>
</dbReference>
<organism evidence="8 9">
    <name type="scientific">Agrilus planipennis</name>
    <name type="common">Emerald ash borer</name>
    <name type="synonym">Agrilus marcopoli</name>
    <dbReference type="NCBI Taxonomy" id="224129"/>
    <lineage>
        <taxon>Eukaryota</taxon>
        <taxon>Metazoa</taxon>
        <taxon>Ecdysozoa</taxon>
        <taxon>Arthropoda</taxon>
        <taxon>Hexapoda</taxon>
        <taxon>Insecta</taxon>
        <taxon>Pterygota</taxon>
        <taxon>Neoptera</taxon>
        <taxon>Endopterygota</taxon>
        <taxon>Coleoptera</taxon>
        <taxon>Polyphaga</taxon>
        <taxon>Elateriformia</taxon>
        <taxon>Buprestoidea</taxon>
        <taxon>Buprestidae</taxon>
        <taxon>Agrilinae</taxon>
        <taxon>Agrilus</taxon>
    </lineage>
</organism>
<dbReference type="PANTHER" id="PTHR46487:SF1">
    <property type="entry name" value="DNA REPAIR PROTEIN XRCC3"/>
    <property type="match status" value="1"/>
</dbReference>
<evidence type="ECO:0000256" key="3">
    <source>
        <dbReference type="ARBA" id="ARBA00022763"/>
    </source>
</evidence>
<dbReference type="RefSeq" id="XP_018330648.1">
    <property type="nucleotide sequence ID" value="XM_018475146.1"/>
</dbReference>
<sequence length="321" mass="35718">MENNDLKKWSLSMNDILKKIPSNIARAINEENQVYLQQLVKRSVRDLQQIARLDVNEANQLLLYISKIVLAKSIIPVSEVKASGTITTGCSSIDTVLKGGISLNGITEIYGESGVGKSQICLQLCLTVQTIINSDIQQKGAVYICTEDVFPSQRLHQLAKLLPLRITNFGTQLKLEDNVFIAHVADFKQLNICLDAKLPRLLKNRAIGLIIIDSIAGAFRSENENINYSERSLEFLTVASKLNKLGQKYEAAIVCINQVTDNITTGKSEACLGLAWKNLVSHRLYVCKLHNQIRKMEVIFSPYLKGNECHFTVKDTGVVNA</sequence>
<dbReference type="InParanoid" id="A0A1W4XDX5"/>
<dbReference type="GO" id="GO:0033065">
    <property type="term" value="C:Rad51C-XRCC3 complex"/>
    <property type="evidence" value="ECO:0007669"/>
    <property type="project" value="TreeGrafter"/>
</dbReference>
<dbReference type="FunCoup" id="A0A1W4XDX5">
    <property type="interactions" value="776"/>
</dbReference>
<dbReference type="GO" id="GO:0140664">
    <property type="term" value="F:ATP-dependent DNA damage sensor activity"/>
    <property type="evidence" value="ECO:0007669"/>
    <property type="project" value="InterPro"/>
</dbReference>
<dbReference type="SMART" id="SM00382">
    <property type="entry name" value="AAA"/>
    <property type="match status" value="1"/>
</dbReference>
<evidence type="ECO:0000313" key="9">
    <source>
        <dbReference type="RefSeq" id="XP_018330648.1"/>
    </source>
</evidence>
<comment type="subcellular location">
    <subcellularLocation>
        <location evidence="1">Nucleus</location>
    </subcellularLocation>
</comment>
<evidence type="ECO:0000256" key="6">
    <source>
        <dbReference type="ARBA" id="ARBA00023242"/>
    </source>
</evidence>
<evidence type="ECO:0000256" key="5">
    <source>
        <dbReference type="ARBA" id="ARBA00023204"/>
    </source>
</evidence>
<proteinExistence type="predicted"/>
<dbReference type="InterPro" id="IPR027417">
    <property type="entry name" value="P-loop_NTPase"/>
</dbReference>
<dbReference type="AlphaFoldDB" id="A0A1W4XDX5"/>
<keyword evidence="6" id="KW-0539">Nucleus</keyword>
<dbReference type="InterPro" id="IPR020588">
    <property type="entry name" value="RecA_ATP-bd"/>
</dbReference>
<feature type="domain" description="RecA family profile 1" evidence="7">
    <location>
        <begin position="82"/>
        <end position="259"/>
    </location>
</feature>
<keyword evidence="8" id="KW-1185">Reference proteome</keyword>
<dbReference type="CDD" id="cd19491">
    <property type="entry name" value="XRCC3"/>
    <property type="match status" value="1"/>
</dbReference>
<dbReference type="STRING" id="224129.A0A1W4XDX5"/>
<dbReference type="PROSITE" id="PS50162">
    <property type="entry name" value="RECA_2"/>
    <property type="match status" value="1"/>
</dbReference>
<keyword evidence="4" id="KW-0067">ATP-binding</keyword>
<dbReference type="OrthoDB" id="1861185at2759"/>
<dbReference type="KEGG" id="apln:108740708"/>
<dbReference type="GO" id="GO:0000722">
    <property type="term" value="P:telomere maintenance via recombination"/>
    <property type="evidence" value="ECO:0007669"/>
    <property type="project" value="TreeGrafter"/>
</dbReference>
<dbReference type="InterPro" id="IPR013632">
    <property type="entry name" value="Rad51_C"/>
</dbReference>
<dbReference type="GO" id="GO:0090656">
    <property type="term" value="P:t-circle formation"/>
    <property type="evidence" value="ECO:0007669"/>
    <property type="project" value="TreeGrafter"/>
</dbReference>
<evidence type="ECO:0000256" key="2">
    <source>
        <dbReference type="ARBA" id="ARBA00022741"/>
    </source>
</evidence>
<dbReference type="GO" id="GO:0045003">
    <property type="term" value="P:double-strand break repair via synthesis-dependent strand annealing"/>
    <property type="evidence" value="ECO:0007669"/>
    <property type="project" value="TreeGrafter"/>
</dbReference>